<dbReference type="EMBL" id="JBCNJP010000019">
    <property type="protein sequence ID" value="KAK9062166.1"/>
    <property type="molecule type" value="Genomic_DNA"/>
</dbReference>
<evidence type="ECO:0000313" key="2">
    <source>
        <dbReference type="Proteomes" id="UP001408789"/>
    </source>
</evidence>
<dbReference type="PANTHER" id="PTHR33704:SF1">
    <property type="entry name" value="PROTEIN HEAT INTOLERANT 4-RELATED"/>
    <property type="match status" value="1"/>
</dbReference>
<dbReference type="GO" id="GO:1900034">
    <property type="term" value="P:regulation of cellular response to heat"/>
    <property type="evidence" value="ECO:0007669"/>
    <property type="project" value="InterPro"/>
</dbReference>
<dbReference type="PANTHER" id="PTHR33704">
    <property type="entry name" value="PROTEIN HEAT INTOLERANT 4-RELATED"/>
    <property type="match status" value="1"/>
</dbReference>
<evidence type="ECO:0000313" key="1">
    <source>
        <dbReference type="EMBL" id="KAK9062166.1"/>
    </source>
</evidence>
<organism evidence="1 2">
    <name type="scientific">Deinandra increscens subsp. villosa</name>
    <dbReference type="NCBI Taxonomy" id="3103831"/>
    <lineage>
        <taxon>Eukaryota</taxon>
        <taxon>Viridiplantae</taxon>
        <taxon>Streptophyta</taxon>
        <taxon>Embryophyta</taxon>
        <taxon>Tracheophyta</taxon>
        <taxon>Spermatophyta</taxon>
        <taxon>Magnoliopsida</taxon>
        <taxon>eudicotyledons</taxon>
        <taxon>Gunneridae</taxon>
        <taxon>Pentapetalae</taxon>
        <taxon>asterids</taxon>
        <taxon>campanulids</taxon>
        <taxon>Asterales</taxon>
        <taxon>Asteraceae</taxon>
        <taxon>Asteroideae</taxon>
        <taxon>Heliantheae alliance</taxon>
        <taxon>Madieae</taxon>
        <taxon>Madiinae</taxon>
        <taxon>Deinandra</taxon>
    </lineage>
</organism>
<sequence length="286" mass="32690">MDSNAQEEEVLWKRALPFGTELSGLQSVQEHNWSFSNLEDAFKEGGVLHGEKVFLFTSTEVQLFSIRGELKVTFIPVVAAIVSPCPPSNKIAIRDLGKQDDEVIHMEDVEIDWVPYFPVAADWWGGAAETQIFLLRHKSDASPINAINILQYCTPYFNNPFKTEEEPLFVDINCPDESGEEPFVVEYNCEFDDPEKFTDEFINDGKVDKDAFKELIKKKVEATKIEASRKRFNAREELMRQGIDAAAFEEMRFYKFYPVAIPDTPNISSRKSPHINGYYGKAHLVF</sequence>
<comment type="caution">
    <text evidence="1">The sequence shown here is derived from an EMBL/GenBank/DDBJ whole genome shotgun (WGS) entry which is preliminary data.</text>
</comment>
<accession>A0AAP0CU36</accession>
<proteinExistence type="predicted"/>
<reference evidence="1 2" key="1">
    <citation type="submission" date="2024-04" db="EMBL/GenBank/DDBJ databases">
        <title>The reference genome of an endangered Asteraceae, Deinandra increscens subsp. villosa, native to the Central Coast of California.</title>
        <authorList>
            <person name="Guilliams M."/>
            <person name="Hasenstab-Lehman K."/>
            <person name="Meyer R."/>
            <person name="Mcevoy S."/>
        </authorList>
    </citation>
    <scope>NUCLEOTIDE SEQUENCE [LARGE SCALE GENOMIC DNA]</scope>
    <source>
        <tissue evidence="1">Leaf</tissue>
    </source>
</reference>
<name>A0AAP0CU36_9ASTR</name>
<keyword evidence="2" id="KW-1185">Reference proteome</keyword>
<dbReference type="AlphaFoldDB" id="A0AAP0CU36"/>
<dbReference type="Proteomes" id="UP001408789">
    <property type="component" value="Unassembled WGS sequence"/>
</dbReference>
<protein>
    <submittedName>
        <fullName evidence="1">Uncharacterized protein</fullName>
    </submittedName>
</protein>
<gene>
    <name evidence="1" type="ORF">SSX86_019352</name>
</gene>
<dbReference type="InterPro" id="IPR039313">
    <property type="entry name" value="HIT4"/>
</dbReference>